<dbReference type="Proteomes" id="UP001154078">
    <property type="component" value="Chromosome 1"/>
</dbReference>
<feature type="region of interest" description="Disordered" evidence="2">
    <location>
        <begin position="154"/>
        <end position="203"/>
    </location>
</feature>
<evidence type="ECO:0000256" key="1">
    <source>
        <dbReference type="SAM" id="Coils"/>
    </source>
</evidence>
<keyword evidence="4" id="KW-1185">Reference proteome</keyword>
<dbReference type="AlphaFoldDB" id="A0A9P0AR61"/>
<proteinExistence type="predicted"/>
<keyword evidence="1" id="KW-0175">Coiled coil</keyword>
<dbReference type="OrthoDB" id="262547at2759"/>
<sequence length="1056" mass="122154">MVEPIFGVLGALAVGLAQPALPYALSFAAGAMIYVVMDDIIPEANTNKNMDLKEKYGHMLAKLKSDKENALALRKEKTRQKKIGNKNDFQSTICTNSSSGFKNNNIVPFTQSNSKTEDSVDIDNRSCYKYKCIAKTVCKKKDSRKKTKIIKRKIGKSKKKNKKFVTSETVREKTKERVRRHRAGLSEEEKEKKRERDREYRRAKRLKDPSFIDLSDREKIKLKKTWRDSKRKTRSRIRKEKLLENVLNEKTPPDSPESLRAESNDVIQMEICRTSFPIPKERALASPPGNQNNNTEIISRTSSSRKLCGRKKVSRERSQVFRKLIKTEEKLKEAELKLKNYKRQIDKYKKRYERMKNKVNSSENQVNIIDSPSPRTKVRQMLGNKPVFENIRKKLLLGEIVTSELTKKKKTSGKKRKQIIAELVSNKYFKKYRLLNAAKGLLDYNDRKNIASGKLFTSINKKKNTKLIREQENILRFLQDDRNSRMCPGKKDHKRNQQKRLLLMSMKDIFTKYKHQYKSTISYSSFLRLRPTWIVQPKLTDRDTCLCVKHANFEFLLHKMYQLKIIKSKKLDSVCSIFCCNIIDKSCMYRQCRECSNKKIDVSTDLLSTMHTVMQWKRISEIRQIKGKDKEVHRMVKGCNQISVKDMMVMFEKQLAPFLKHQFNMCHQYREIKQKIASLDHNETLLRIDFSENFVCKYHAEAQAMHFGASKVQLSLHTGVKYTKSFGNIKTTSFATSSDCLDHGAHAIWAHLNPILLKLNEFPEIDTIHFVSDGPSAQYKNRYNFSILTQKLSQICPYIIKCSWSFTEAGHGKGPMDGVGGVLKRTADKYICRGNDVATVYQFVTLLQKACPGIFLFQVKSSDIEEMKSFIKGKIPAIPKIMQLHQITWTKSEGNSIYLRELSCFKCDFNAVCLHHTLGKGKISFNNKASSSNYSQAFENNSPIVLTPVIIPNDSDNPNSVQRVGEDWIAVVYGYQWYPGVILKSLKEKLNVKFMARHGGCFIWPKKTDIQDIDKKKVLYYIKKPPFEIPGTAKNARFQFPESSIIDECLKNAFQN</sequence>
<feature type="compositionally biased region" description="Polar residues" evidence="2">
    <location>
        <begin position="288"/>
        <end position="305"/>
    </location>
</feature>
<reference evidence="3" key="1">
    <citation type="submission" date="2021-12" db="EMBL/GenBank/DDBJ databases">
        <authorList>
            <person name="King R."/>
        </authorList>
    </citation>
    <scope>NUCLEOTIDE SEQUENCE</scope>
</reference>
<protein>
    <submittedName>
        <fullName evidence="3">Uncharacterized protein</fullName>
    </submittedName>
</protein>
<organism evidence="3 4">
    <name type="scientific">Brassicogethes aeneus</name>
    <name type="common">Rape pollen beetle</name>
    <name type="synonym">Meligethes aeneus</name>
    <dbReference type="NCBI Taxonomy" id="1431903"/>
    <lineage>
        <taxon>Eukaryota</taxon>
        <taxon>Metazoa</taxon>
        <taxon>Ecdysozoa</taxon>
        <taxon>Arthropoda</taxon>
        <taxon>Hexapoda</taxon>
        <taxon>Insecta</taxon>
        <taxon>Pterygota</taxon>
        <taxon>Neoptera</taxon>
        <taxon>Endopterygota</taxon>
        <taxon>Coleoptera</taxon>
        <taxon>Polyphaga</taxon>
        <taxon>Cucujiformia</taxon>
        <taxon>Nitidulidae</taxon>
        <taxon>Meligethinae</taxon>
        <taxon>Brassicogethes</taxon>
    </lineage>
</organism>
<name>A0A9P0AR61_BRAAE</name>
<dbReference type="PANTHER" id="PTHR46601">
    <property type="entry name" value="ULP_PROTEASE DOMAIN-CONTAINING PROTEIN"/>
    <property type="match status" value="1"/>
</dbReference>
<feature type="compositionally biased region" description="Basic residues" evidence="2">
    <location>
        <begin position="154"/>
        <end position="163"/>
    </location>
</feature>
<evidence type="ECO:0000313" key="3">
    <source>
        <dbReference type="EMBL" id="CAH0546986.1"/>
    </source>
</evidence>
<dbReference type="EMBL" id="OV121132">
    <property type="protein sequence ID" value="CAH0546986.1"/>
    <property type="molecule type" value="Genomic_DNA"/>
</dbReference>
<feature type="region of interest" description="Disordered" evidence="2">
    <location>
        <begin position="282"/>
        <end position="311"/>
    </location>
</feature>
<feature type="coiled-coil region" evidence="1">
    <location>
        <begin position="317"/>
        <end position="365"/>
    </location>
</feature>
<evidence type="ECO:0000256" key="2">
    <source>
        <dbReference type="SAM" id="MobiDB-lite"/>
    </source>
</evidence>
<accession>A0A9P0AR61</accession>
<evidence type="ECO:0000313" key="4">
    <source>
        <dbReference type="Proteomes" id="UP001154078"/>
    </source>
</evidence>
<gene>
    <name evidence="3" type="ORF">MELIAE_LOCUS1050</name>
</gene>
<feature type="compositionally biased region" description="Basic and acidic residues" evidence="2">
    <location>
        <begin position="184"/>
        <end position="203"/>
    </location>
</feature>
<dbReference type="PANTHER" id="PTHR46601:SF2">
    <property type="entry name" value="UBIQUITIN-LIKE PROTEASE FAMILY PROFILE DOMAIN-CONTAINING PROTEIN"/>
    <property type="match status" value="1"/>
</dbReference>